<dbReference type="AlphaFoldDB" id="A0A915CLM4"/>
<dbReference type="WBParaSite" id="jg10430">
    <property type="protein sequence ID" value="jg10430"/>
    <property type="gene ID" value="jg10430"/>
</dbReference>
<accession>A0A915CLM4</accession>
<proteinExistence type="predicted"/>
<evidence type="ECO:0000313" key="1">
    <source>
        <dbReference type="Proteomes" id="UP000887574"/>
    </source>
</evidence>
<name>A0A915CLM4_9BILA</name>
<organism evidence="1 2">
    <name type="scientific">Ditylenchus dipsaci</name>
    <dbReference type="NCBI Taxonomy" id="166011"/>
    <lineage>
        <taxon>Eukaryota</taxon>
        <taxon>Metazoa</taxon>
        <taxon>Ecdysozoa</taxon>
        <taxon>Nematoda</taxon>
        <taxon>Chromadorea</taxon>
        <taxon>Rhabditida</taxon>
        <taxon>Tylenchina</taxon>
        <taxon>Tylenchomorpha</taxon>
        <taxon>Sphaerularioidea</taxon>
        <taxon>Anguinidae</taxon>
        <taxon>Anguininae</taxon>
        <taxon>Ditylenchus</taxon>
    </lineage>
</organism>
<sequence>MEWARNLYGDGSEEDRKLVGVEVLDRNLYGDGSIEDRNYDGGGDVGDRNLVVCVGTGNLGEWEDDRLSFVTGFSDESNLSELDLSSSDVGQHQSSSCSLCFSGGIDEEDQIEVPRGRPVAATPSMNQSLSRKLVEANESVQNAFSSGVIFRAKDLQHECGDHRPSRSIFEKAVKLETALSRGIRNNQRRVCELEETVMKCVDCIKDLKEKYVDLLALKLVERKKTPTLDASTVSELPFRIGTLQELKAEQELDELYQMPNESIHAFSVKVMELVQRANRLMKKQKFKRDSSCVERRLQKSLLLQLSIEETIWATKDHVFIQRLSESKTLSGSILLQ</sequence>
<protein>
    <submittedName>
        <fullName evidence="2">Uncharacterized protein</fullName>
    </submittedName>
</protein>
<dbReference type="Proteomes" id="UP000887574">
    <property type="component" value="Unplaced"/>
</dbReference>
<evidence type="ECO:0000313" key="2">
    <source>
        <dbReference type="WBParaSite" id="jg10430"/>
    </source>
</evidence>
<reference evidence="2" key="1">
    <citation type="submission" date="2022-11" db="UniProtKB">
        <authorList>
            <consortium name="WormBaseParasite"/>
        </authorList>
    </citation>
    <scope>IDENTIFICATION</scope>
</reference>
<keyword evidence="1" id="KW-1185">Reference proteome</keyword>